<accession>A0ACC3DWF7</accession>
<dbReference type="EMBL" id="JAWDJW010000270">
    <property type="protein sequence ID" value="KAK3081139.1"/>
    <property type="molecule type" value="Genomic_DNA"/>
</dbReference>
<protein>
    <submittedName>
        <fullName evidence="1">Uncharacterized protein</fullName>
    </submittedName>
</protein>
<reference evidence="1" key="1">
    <citation type="submission" date="2024-09" db="EMBL/GenBank/DDBJ databases">
        <title>Black Yeasts Isolated from many extreme environments.</title>
        <authorList>
            <person name="Coleine C."/>
            <person name="Stajich J.E."/>
            <person name="Selbmann L."/>
        </authorList>
    </citation>
    <scope>NUCLEOTIDE SEQUENCE</scope>
    <source>
        <strain evidence="1">CCFEE 5737</strain>
    </source>
</reference>
<gene>
    <name evidence="1" type="ORF">LTS18_009843</name>
</gene>
<sequence length="175" mass="19546">MMESQLQNGGAHDGHALYKKDNLQAWEAMAGQWETFQTPVTADGKPDDGNDMFSQCLLPEVDFLANWKEGETVLDLGAGSGIIARRFAAMGAHVTGLDFSEKMLQKGRERSAREKLRGSIEYDFIDLMDYDGMAKYMAKRKERFDIVTISTTLKSLPDLEPVARALPLMLKPNGR</sequence>
<dbReference type="Proteomes" id="UP001186974">
    <property type="component" value="Unassembled WGS sequence"/>
</dbReference>
<evidence type="ECO:0000313" key="1">
    <source>
        <dbReference type="EMBL" id="KAK3081139.1"/>
    </source>
</evidence>
<name>A0ACC3DWF7_9PEZI</name>
<proteinExistence type="predicted"/>
<keyword evidence="2" id="KW-1185">Reference proteome</keyword>
<evidence type="ECO:0000313" key="2">
    <source>
        <dbReference type="Proteomes" id="UP001186974"/>
    </source>
</evidence>
<comment type="caution">
    <text evidence="1">The sequence shown here is derived from an EMBL/GenBank/DDBJ whole genome shotgun (WGS) entry which is preliminary data.</text>
</comment>
<organism evidence="1 2">
    <name type="scientific">Coniosporium uncinatum</name>
    <dbReference type="NCBI Taxonomy" id="93489"/>
    <lineage>
        <taxon>Eukaryota</taxon>
        <taxon>Fungi</taxon>
        <taxon>Dikarya</taxon>
        <taxon>Ascomycota</taxon>
        <taxon>Pezizomycotina</taxon>
        <taxon>Dothideomycetes</taxon>
        <taxon>Dothideomycetes incertae sedis</taxon>
        <taxon>Coniosporium</taxon>
    </lineage>
</organism>